<organism evidence="4 5">
    <name type="scientific">Spinacia oleracea</name>
    <name type="common">Spinach</name>
    <dbReference type="NCBI Taxonomy" id="3562"/>
    <lineage>
        <taxon>Eukaryota</taxon>
        <taxon>Viridiplantae</taxon>
        <taxon>Streptophyta</taxon>
        <taxon>Embryophyta</taxon>
        <taxon>Tracheophyta</taxon>
        <taxon>Spermatophyta</taxon>
        <taxon>Magnoliopsida</taxon>
        <taxon>eudicotyledons</taxon>
        <taxon>Gunneridae</taxon>
        <taxon>Pentapetalae</taxon>
        <taxon>Caryophyllales</taxon>
        <taxon>Chenopodiaceae</taxon>
        <taxon>Chenopodioideae</taxon>
        <taxon>Anserineae</taxon>
        <taxon>Spinacia</taxon>
    </lineage>
</organism>
<proteinExistence type="predicted"/>
<evidence type="ECO:0000259" key="2">
    <source>
        <dbReference type="Pfam" id="PF13456"/>
    </source>
</evidence>
<reference evidence="4" key="1">
    <citation type="journal article" date="2021" name="Nat. Commun.">
        <title>Genomic analyses provide insights into spinach domestication and the genetic basis of agronomic traits.</title>
        <authorList>
            <person name="Cai X."/>
            <person name="Sun X."/>
            <person name="Xu C."/>
            <person name="Sun H."/>
            <person name="Wang X."/>
            <person name="Ge C."/>
            <person name="Zhang Z."/>
            <person name="Wang Q."/>
            <person name="Fei Z."/>
            <person name="Jiao C."/>
            <person name="Wang Q."/>
        </authorList>
    </citation>
    <scope>NUCLEOTIDE SEQUENCE [LARGE SCALE GENOMIC DNA]</scope>
    <source>
        <strain evidence="4">cv. Varoflay</strain>
    </source>
</reference>
<name>A0A9R0JD67_SPIOL</name>
<accession>A0A9R0JD67</accession>
<dbReference type="OrthoDB" id="1717299at2759"/>
<reference evidence="5" key="2">
    <citation type="submission" date="2025-08" db="UniProtKB">
        <authorList>
            <consortium name="RefSeq"/>
        </authorList>
    </citation>
    <scope>IDENTIFICATION</scope>
    <source>
        <tissue evidence="5">Leaf</tissue>
    </source>
</reference>
<dbReference type="AlphaFoldDB" id="A0A9R0JD67"/>
<dbReference type="InterPro" id="IPR026960">
    <property type="entry name" value="RVT-Znf"/>
</dbReference>
<dbReference type="CDD" id="cd06222">
    <property type="entry name" value="RNase_H_like"/>
    <property type="match status" value="1"/>
</dbReference>
<feature type="domain" description="RNase H type-1" evidence="2">
    <location>
        <begin position="262"/>
        <end position="372"/>
    </location>
</feature>
<evidence type="ECO:0000313" key="4">
    <source>
        <dbReference type="Proteomes" id="UP000813463"/>
    </source>
</evidence>
<keyword evidence="4" id="KW-1185">Reference proteome</keyword>
<feature type="domain" description="Reverse transcriptase zinc-binding" evidence="3">
    <location>
        <begin position="68"/>
        <end position="147"/>
    </location>
</feature>
<dbReference type="GO" id="GO:0003676">
    <property type="term" value="F:nucleic acid binding"/>
    <property type="evidence" value="ECO:0007669"/>
    <property type="project" value="InterPro"/>
</dbReference>
<dbReference type="GO" id="GO:0004523">
    <property type="term" value="F:RNA-DNA hybrid ribonuclease activity"/>
    <property type="evidence" value="ECO:0007669"/>
    <property type="project" value="InterPro"/>
</dbReference>
<dbReference type="InterPro" id="IPR044730">
    <property type="entry name" value="RNase_H-like_dom_plant"/>
</dbReference>
<evidence type="ECO:0000256" key="1">
    <source>
        <dbReference type="SAM" id="MobiDB-lite"/>
    </source>
</evidence>
<dbReference type="Gene3D" id="3.30.420.10">
    <property type="entry name" value="Ribonuclease H-like superfamily/Ribonuclease H"/>
    <property type="match status" value="1"/>
</dbReference>
<sequence length="399" mass="45064">MNGGNGMKQEQRRMKKRTIEEDGEEQKPVRTIPLSRSWPCDSYYWWPTSNGMYSVRSAYWLGMIGHTRTWELNFGARESDMWSWVWRLDGPPKLSHFMWRACKGSLATMGVLFRRHIRQSMVCNVCGAPDESILHTLFECKHAQLIWASSEFVDYLRDAPVSSFAKRFVWFASKLSKEKLRLFATLVWACWCCRNKAVFEGGEVEPVEVAAGFVRFVNDYTQYNERVAVHATGPVVTSASSWNPPPHGTVKVNVDAHTFSTGVGVGVVIRDYRGVILAAAVKRTDAAWSAEVAEASTALYGAALARRLGYDKVILECDAMNVVRTIDKGEEGAAPIFLFYEDIRKVISHFSFFKCIHVRRGGNTAAHLVARWEVEFGSERICMGCFPQSLTTLAELDLT</sequence>
<dbReference type="SUPFAM" id="SSF53098">
    <property type="entry name" value="Ribonuclease H-like"/>
    <property type="match status" value="1"/>
</dbReference>
<dbReference type="PANTHER" id="PTHR47074:SF48">
    <property type="entry name" value="POLYNUCLEOTIDYL TRANSFERASE, RIBONUCLEASE H-LIKE SUPERFAMILY PROTEIN"/>
    <property type="match status" value="1"/>
</dbReference>
<dbReference type="RefSeq" id="XP_021864350.1">
    <property type="nucleotide sequence ID" value="XM_022008658.2"/>
</dbReference>
<evidence type="ECO:0000259" key="3">
    <source>
        <dbReference type="Pfam" id="PF13966"/>
    </source>
</evidence>
<dbReference type="InterPro" id="IPR012337">
    <property type="entry name" value="RNaseH-like_sf"/>
</dbReference>
<dbReference type="Pfam" id="PF13966">
    <property type="entry name" value="zf-RVT"/>
    <property type="match status" value="1"/>
</dbReference>
<feature type="region of interest" description="Disordered" evidence="1">
    <location>
        <begin position="1"/>
        <end position="30"/>
    </location>
</feature>
<dbReference type="Pfam" id="PF13456">
    <property type="entry name" value="RVT_3"/>
    <property type="match status" value="1"/>
</dbReference>
<dbReference type="InterPro" id="IPR036397">
    <property type="entry name" value="RNaseH_sf"/>
</dbReference>
<dbReference type="InterPro" id="IPR002156">
    <property type="entry name" value="RNaseH_domain"/>
</dbReference>
<dbReference type="KEGG" id="soe:110803176"/>
<dbReference type="InterPro" id="IPR052929">
    <property type="entry name" value="RNase_H-like_EbsB-rel"/>
</dbReference>
<feature type="compositionally biased region" description="Basic and acidic residues" evidence="1">
    <location>
        <begin position="9"/>
        <end position="28"/>
    </location>
</feature>
<protein>
    <recommendedName>
        <fullName evidence="6">RNase H type-1 domain-containing protein</fullName>
    </recommendedName>
</protein>
<evidence type="ECO:0000313" key="5">
    <source>
        <dbReference type="RefSeq" id="XP_021864350.1"/>
    </source>
</evidence>
<evidence type="ECO:0008006" key="6">
    <source>
        <dbReference type="Google" id="ProtNLM"/>
    </source>
</evidence>
<gene>
    <name evidence="5" type="primary">LOC110803176</name>
</gene>
<dbReference type="GeneID" id="110803176"/>
<dbReference type="PANTHER" id="PTHR47074">
    <property type="entry name" value="BNAC02G40300D PROTEIN"/>
    <property type="match status" value="1"/>
</dbReference>
<dbReference type="Proteomes" id="UP000813463">
    <property type="component" value="Chromosome 2"/>
</dbReference>